<dbReference type="GO" id="GO:0016020">
    <property type="term" value="C:membrane"/>
    <property type="evidence" value="ECO:0007669"/>
    <property type="project" value="UniProtKB-SubCell"/>
</dbReference>
<dbReference type="InterPro" id="IPR035906">
    <property type="entry name" value="MetI-like_sf"/>
</dbReference>
<proteinExistence type="predicted"/>
<dbReference type="SUPFAM" id="SSF161098">
    <property type="entry name" value="MetI-like"/>
    <property type="match status" value="1"/>
</dbReference>
<feature type="transmembrane region" description="Helical" evidence="5">
    <location>
        <begin position="92"/>
        <end position="111"/>
    </location>
</feature>
<evidence type="ECO:0000313" key="6">
    <source>
        <dbReference type="EMBL" id="VFS83181.1"/>
    </source>
</evidence>
<evidence type="ECO:0000256" key="4">
    <source>
        <dbReference type="ARBA" id="ARBA00023136"/>
    </source>
</evidence>
<feature type="transmembrane region" description="Helical" evidence="5">
    <location>
        <begin position="7"/>
        <end position="33"/>
    </location>
</feature>
<evidence type="ECO:0000256" key="1">
    <source>
        <dbReference type="ARBA" id="ARBA00004141"/>
    </source>
</evidence>
<accession>A0A485CF45</accession>
<dbReference type="Proteomes" id="UP000345637">
    <property type="component" value="Unassembled WGS sequence"/>
</dbReference>
<evidence type="ECO:0000313" key="7">
    <source>
        <dbReference type="Proteomes" id="UP000345637"/>
    </source>
</evidence>
<reference evidence="6 7" key="1">
    <citation type="submission" date="2019-03" db="EMBL/GenBank/DDBJ databases">
        <authorList>
            <consortium name="Pathogen Informatics"/>
        </authorList>
    </citation>
    <scope>NUCLEOTIDE SEQUENCE [LARGE SCALE GENOMIC DNA]</scope>
    <source>
        <strain evidence="6 7">NCTC12998</strain>
    </source>
</reference>
<sequence>MAAPLRYPLILLAWGIMALIYLPVFPAIALMIAPAFRLACWQALFADPQIWQALAATLISTLLALGGALLISLTLVAALWPSRGWRQLAGRLPLLLAVPHVAFATGALLLFAEGGGLYRICSVCSPLADRYGIGLGLTMAIKESGFLLWVIYGLLSEKRLAEQATVLKRPGIRPLAVSETG</sequence>
<gene>
    <name evidence="6" type="primary">ynjC_1</name>
    <name evidence="6" type="ORF">NCTC12998_05709</name>
</gene>
<dbReference type="EMBL" id="CAADJE010000027">
    <property type="protein sequence ID" value="VFS83181.1"/>
    <property type="molecule type" value="Genomic_DNA"/>
</dbReference>
<dbReference type="Gene3D" id="1.10.3720.10">
    <property type="entry name" value="MetI-like"/>
    <property type="match status" value="1"/>
</dbReference>
<feature type="transmembrane region" description="Helical" evidence="5">
    <location>
        <begin position="131"/>
        <end position="155"/>
    </location>
</feature>
<evidence type="ECO:0000256" key="2">
    <source>
        <dbReference type="ARBA" id="ARBA00022692"/>
    </source>
</evidence>
<feature type="transmembrane region" description="Helical" evidence="5">
    <location>
        <begin position="53"/>
        <end position="80"/>
    </location>
</feature>
<keyword evidence="4 5" id="KW-0472">Membrane</keyword>
<evidence type="ECO:0000256" key="3">
    <source>
        <dbReference type="ARBA" id="ARBA00022989"/>
    </source>
</evidence>
<keyword evidence="3 5" id="KW-1133">Transmembrane helix</keyword>
<organism evidence="6 7">
    <name type="scientific">Raoultella planticola</name>
    <name type="common">Klebsiella planticola</name>
    <dbReference type="NCBI Taxonomy" id="575"/>
    <lineage>
        <taxon>Bacteria</taxon>
        <taxon>Pseudomonadati</taxon>
        <taxon>Pseudomonadota</taxon>
        <taxon>Gammaproteobacteria</taxon>
        <taxon>Enterobacterales</taxon>
        <taxon>Enterobacteriaceae</taxon>
        <taxon>Klebsiella/Raoultella group</taxon>
        <taxon>Raoultella</taxon>
    </lineage>
</organism>
<evidence type="ECO:0000256" key="5">
    <source>
        <dbReference type="SAM" id="Phobius"/>
    </source>
</evidence>
<name>A0A485CF45_RAOPL</name>
<dbReference type="AlphaFoldDB" id="A0A485CF45"/>
<protein>
    <submittedName>
        <fullName evidence="6">Inner membrane ABC transporter permease protein ynjC</fullName>
    </submittedName>
</protein>
<comment type="subcellular location">
    <subcellularLocation>
        <location evidence="1">Membrane</location>
        <topology evidence="1">Multi-pass membrane protein</topology>
    </subcellularLocation>
</comment>
<keyword evidence="2 5" id="KW-0812">Transmembrane</keyword>